<dbReference type="RefSeq" id="WP_089409198.1">
    <property type="nucleotide sequence ID" value="NZ_FZOU01000005.1"/>
</dbReference>
<gene>
    <name evidence="2" type="ORF">SAMN05421770_105120</name>
</gene>
<dbReference type="AlphaFoldDB" id="A0A239KP43"/>
<evidence type="ECO:0000313" key="2">
    <source>
        <dbReference type="EMBL" id="SNT20147.1"/>
    </source>
</evidence>
<keyword evidence="1" id="KW-1133">Transmembrane helix</keyword>
<reference evidence="2 3" key="1">
    <citation type="submission" date="2017-06" db="EMBL/GenBank/DDBJ databases">
        <authorList>
            <person name="Kim H.J."/>
            <person name="Triplett B.A."/>
        </authorList>
    </citation>
    <scope>NUCLEOTIDE SEQUENCE [LARGE SCALE GENOMIC DNA]</scope>
    <source>
        <strain evidence="2 3">DSM 18704</strain>
    </source>
</reference>
<name>A0A239KP43_9BACT</name>
<dbReference type="EMBL" id="FZOU01000005">
    <property type="protein sequence ID" value="SNT20147.1"/>
    <property type="molecule type" value="Genomic_DNA"/>
</dbReference>
<organism evidence="2 3">
    <name type="scientific">Granulicella rosea</name>
    <dbReference type="NCBI Taxonomy" id="474952"/>
    <lineage>
        <taxon>Bacteria</taxon>
        <taxon>Pseudomonadati</taxon>
        <taxon>Acidobacteriota</taxon>
        <taxon>Terriglobia</taxon>
        <taxon>Terriglobales</taxon>
        <taxon>Acidobacteriaceae</taxon>
        <taxon>Granulicella</taxon>
    </lineage>
</organism>
<evidence type="ECO:0000256" key="1">
    <source>
        <dbReference type="SAM" id="Phobius"/>
    </source>
</evidence>
<sequence>MTSNAKTVQYSRVPDMPETGTTRREIRFVIVGTILLVAGVLGGILWRVLAPDSDNMDKTAAAHIVRLCNQRVDCRVQAGDLFDGDWDTLYVIGSQVSQKGINAALGTYFLRSRDNTRIFALVKDGKIVQSQHLAYGADAPLDGELEFEEEHNREQRIARYDRNTWLQITVYPNQNGGGIFYVLTEKAHELN</sequence>
<accession>A0A239KP43</accession>
<keyword evidence="3" id="KW-1185">Reference proteome</keyword>
<feature type="transmembrane region" description="Helical" evidence="1">
    <location>
        <begin position="26"/>
        <end position="49"/>
    </location>
</feature>
<keyword evidence="1" id="KW-0812">Transmembrane</keyword>
<proteinExistence type="predicted"/>
<protein>
    <submittedName>
        <fullName evidence="2">Uncharacterized protein</fullName>
    </submittedName>
</protein>
<keyword evidence="1" id="KW-0472">Membrane</keyword>
<evidence type="ECO:0000313" key="3">
    <source>
        <dbReference type="Proteomes" id="UP000198356"/>
    </source>
</evidence>
<dbReference type="Proteomes" id="UP000198356">
    <property type="component" value="Unassembled WGS sequence"/>
</dbReference>